<evidence type="ECO:0000256" key="6">
    <source>
        <dbReference type="ARBA" id="ARBA00023239"/>
    </source>
</evidence>
<gene>
    <name evidence="7 10" type="primary">argH</name>
    <name evidence="10" type="ORF">OSH07_19470</name>
</gene>
<dbReference type="InterPro" id="IPR020557">
    <property type="entry name" value="Fumarate_lyase_CS"/>
</dbReference>
<evidence type="ECO:0000259" key="9">
    <source>
        <dbReference type="Pfam" id="PF14698"/>
    </source>
</evidence>
<dbReference type="NCBIfam" id="TIGR00838">
    <property type="entry name" value="argH"/>
    <property type="match status" value="1"/>
</dbReference>
<feature type="domain" description="Fumarate lyase N-terminal" evidence="8">
    <location>
        <begin position="8"/>
        <end position="302"/>
    </location>
</feature>
<evidence type="ECO:0000259" key="8">
    <source>
        <dbReference type="Pfam" id="PF00206"/>
    </source>
</evidence>
<reference evidence="10" key="1">
    <citation type="submission" date="2022-11" db="EMBL/GenBank/DDBJ databases">
        <title>Biodiversity and phylogenetic relationships of bacteria.</title>
        <authorList>
            <person name="Machado R.A.R."/>
            <person name="Bhat A."/>
            <person name="Loulou A."/>
            <person name="Kallel S."/>
        </authorList>
    </citation>
    <scope>NUCLEOTIDE SEQUENCE</scope>
    <source>
        <strain evidence="10">K-TC2</strain>
    </source>
</reference>
<name>A0A9X3E417_9HYPH</name>
<dbReference type="Gene3D" id="1.20.200.10">
    <property type="entry name" value="Fumarase/aspartase (Central domain)"/>
    <property type="match status" value="1"/>
</dbReference>
<evidence type="ECO:0000313" key="10">
    <source>
        <dbReference type="EMBL" id="MCX5571389.1"/>
    </source>
</evidence>
<keyword evidence="11" id="KW-1185">Reference proteome</keyword>
<evidence type="ECO:0000256" key="7">
    <source>
        <dbReference type="HAMAP-Rule" id="MF_00006"/>
    </source>
</evidence>
<dbReference type="Proteomes" id="UP001144805">
    <property type="component" value="Unassembled WGS sequence"/>
</dbReference>
<keyword evidence="5 7" id="KW-0028">Amino-acid biosynthesis</keyword>
<dbReference type="PROSITE" id="PS00163">
    <property type="entry name" value="FUMARATE_LYASES"/>
    <property type="match status" value="1"/>
</dbReference>
<dbReference type="FunFam" id="1.20.200.10:FF:000015">
    <property type="entry name" value="argininosuccinate lyase isoform X2"/>
    <property type="match status" value="1"/>
</dbReference>
<dbReference type="FunFam" id="1.10.275.10:FF:000002">
    <property type="entry name" value="Argininosuccinate lyase"/>
    <property type="match status" value="1"/>
</dbReference>
<dbReference type="Gene3D" id="1.10.40.30">
    <property type="entry name" value="Fumarase/aspartase (C-terminal domain)"/>
    <property type="match status" value="1"/>
</dbReference>
<comment type="pathway">
    <text evidence="2 7">Amino-acid biosynthesis; L-arginine biosynthesis; L-arginine from L-ornithine and carbamoyl phosphate: step 3/3.</text>
</comment>
<protein>
    <recommendedName>
        <fullName evidence="3 7">Argininosuccinate lyase</fullName>
        <shortName evidence="7">ASAL</shortName>
        <ecNumber evidence="3 7">4.3.2.1</ecNumber>
    </recommendedName>
    <alternativeName>
        <fullName evidence="7">Arginosuccinase</fullName>
    </alternativeName>
</protein>
<dbReference type="Gene3D" id="1.10.275.10">
    <property type="entry name" value="Fumarase/aspartase (N-terminal domain)"/>
    <property type="match status" value="1"/>
</dbReference>
<dbReference type="GO" id="GO:0005829">
    <property type="term" value="C:cytosol"/>
    <property type="evidence" value="ECO:0007669"/>
    <property type="project" value="TreeGrafter"/>
</dbReference>
<sequence>MSNSMWGGRFSEGPAAIMEEINASIGFDQKLYRQDIAGSKAHAAMLARQGIIAADDAEKIAAGLDAILREIEAGEFKFSRALEDIHLNIESRLKELIGDAAGRLHTARSRNDQVATDFKLWVRDTIDAMDAALRELQVALADKAFAHAGQVMPGFTHLQSAQPVTFGHHLLAYVEMIGRDRGRFQDARRRLNENPLGAAALAGTSFPIDRFQTAASLGFDRPTANSLDSVSDRDFVIEALAAASLCAIHLSRFAEEIVIWSSAQFRFIKLSDKFTTGSSIMPQKRNPDAAELVRAKTGRIIGAQTALQIVMKGLPLAYQKDMQEDKEQAFDAFESLELAIAATTGMVLDMEPEAANLKKAAGSGFATATDLADWLVRELNMPFRDAHHVTGRIVAIASERGVDLTKVTLDEMQAVHPAITDAVYSVLTVDKSVRSRTSYGGTSPKNVRAQAKRWQRVLARELKA</sequence>
<dbReference type="PRINTS" id="PR00149">
    <property type="entry name" value="FUMRATELYASE"/>
</dbReference>
<keyword evidence="7" id="KW-0963">Cytoplasm</keyword>
<proteinExistence type="inferred from homology"/>
<dbReference type="RefSeq" id="WP_266340353.1">
    <property type="nucleotide sequence ID" value="NZ_JAPKNK010000010.1"/>
</dbReference>
<dbReference type="InterPro" id="IPR024083">
    <property type="entry name" value="Fumarase/histidase_N"/>
</dbReference>
<evidence type="ECO:0000256" key="5">
    <source>
        <dbReference type="ARBA" id="ARBA00022605"/>
    </source>
</evidence>
<feature type="domain" description="Argininosuccinate lyase C-terminal" evidence="9">
    <location>
        <begin position="365"/>
        <end position="433"/>
    </location>
</feature>
<dbReference type="SUPFAM" id="SSF48557">
    <property type="entry name" value="L-aspartase-like"/>
    <property type="match status" value="1"/>
</dbReference>
<evidence type="ECO:0000256" key="3">
    <source>
        <dbReference type="ARBA" id="ARBA00012338"/>
    </source>
</evidence>
<evidence type="ECO:0000313" key="11">
    <source>
        <dbReference type="Proteomes" id="UP001144805"/>
    </source>
</evidence>
<dbReference type="EC" id="4.3.2.1" evidence="3 7"/>
<dbReference type="GO" id="GO:0004056">
    <property type="term" value="F:argininosuccinate lyase activity"/>
    <property type="evidence" value="ECO:0007669"/>
    <property type="project" value="UniProtKB-UniRule"/>
</dbReference>
<dbReference type="PANTHER" id="PTHR43814:SF1">
    <property type="entry name" value="ARGININOSUCCINATE LYASE"/>
    <property type="match status" value="1"/>
</dbReference>
<evidence type="ECO:0000256" key="4">
    <source>
        <dbReference type="ARBA" id="ARBA00022571"/>
    </source>
</evidence>
<dbReference type="EMBL" id="JAPKNK010000010">
    <property type="protein sequence ID" value="MCX5571389.1"/>
    <property type="molecule type" value="Genomic_DNA"/>
</dbReference>
<comment type="similarity">
    <text evidence="7">Belongs to the lyase 1 family. Argininosuccinate lyase subfamily.</text>
</comment>
<organism evidence="10 11">
    <name type="scientific">Kaistia nematophila</name>
    <dbReference type="NCBI Taxonomy" id="2994654"/>
    <lineage>
        <taxon>Bacteria</taxon>
        <taxon>Pseudomonadati</taxon>
        <taxon>Pseudomonadota</taxon>
        <taxon>Alphaproteobacteria</taxon>
        <taxon>Hyphomicrobiales</taxon>
        <taxon>Kaistiaceae</taxon>
        <taxon>Kaistia</taxon>
    </lineage>
</organism>
<dbReference type="InterPro" id="IPR009049">
    <property type="entry name" value="Argininosuccinate_lyase"/>
</dbReference>
<dbReference type="GO" id="GO:0042450">
    <property type="term" value="P:L-arginine biosynthetic process via ornithine"/>
    <property type="evidence" value="ECO:0007669"/>
    <property type="project" value="UniProtKB-UniRule"/>
</dbReference>
<dbReference type="Pfam" id="PF14698">
    <property type="entry name" value="ASL_C2"/>
    <property type="match status" value="1"/>
</dbReference>
<dbReference type="FunFam" id="1.10.40.30:FF:000001">
    <property type="entry name" value="Argininosuccinate lyase"/>
    <property type="match status" value="1"/>
</dbReference>
<evidence type="ECO:0000256" key="2">
    <source>
        <dbReference type="ARBA" id="ARBA00004941"/>
    </source>
</evidence>
<dbReference type="PANTHER" id="PTHR43814">
    <property type="entry name" value="ARGININOSUCCINATE LYASE"/>
    <property type="match status" value="1"/>
</dbReference>
<accession>A0A9X3E417</accession>
<dbReference type="CDD" id="cd01359">
    <property type="entry name" value="Argininosuccinate_lyase"/>
    <property type="match status" value="1"/>
</dbReference>
<keyword evidence="6 7" id="KW-0456">Lyase</keyword>
<dbReference type="InterPro" id="IPR022761">
    <property type="entry name" value="Fumarate_lyase_N"/>
</dbReference>
<dbReference type="Pfam" id="PF00206">
    <property type="entry name" value="Lyase_1"/>
    <property type="match status" value="1"/>
</dbReference>
<dbReference type="HAMAP" id="MF_00006">
    <property type="entry name" value="Arg_succ_lyase"/>
    <property type="match status" value="1"/>
</dbReference>
<dbReference type="InterPro" id="IPR000362">
    <property type="entry name" value="Fumarate_lyase_fam"/>
</dbReference>
<dbReference type="AlphaFoldDB" id="A0A9X3E417"/>
<dbReference type="PRINTS" id="PR00145">
    <property type="entry name" value="ARGSUCLYASE"/>
</dbReference>
<dbReference type="InterPro" id="IPR029419">
    <property type="entry name" value="Arg_succ_lyase_C"/>
</dbReference>
<evidence type="ECO:0000256" key="1">
    <source>
        <dbReference type="ARBA" id="ARBA00000985"/>
    </source>
</evidence>
<comment type="caution">
    <text evidence="10">The sequence shown here is derived from an EMBL/GenBank/DDBJ whole genome shotgun (WGS) entry which is preliminary data.</text>
</comment>
<dbReference type="InterPro" id="IPR008948">
    <property type="entry name" value="L-Aspartase-like"/>
</dbReference>
<comment type="subcellular location">
    <subcellularLocation>
        <location evidence="7">Cytoplasm</location>
    </subcellularLocation>
</comment>
<keyword evidence="4 7" id="KW-0055">Arginine biosynthesis</keyword>
<comment type="catalytic activity">
    <reaction evidence="1 7">
        <text>2-(N(omega)-L-arginino)succinate = fumarate + L-arginine</text>
        <dbReference type="Rhea" id="RHEA:24020"/>
        <dbReference type="ChEBI" id="CHEBI:29806"/>
        <dbReference type="ChEBI" id="CHEBI:32682"/>
        <dbReference type="ChEBI" id="CHEBI:57472"/>
        <dbReference type="EC" id="4.3.2.1"/>
    </reaction>
</comment>